<dbReference type="PANTHER" id="PTHR13748">
    <property type="entry name" value="COBW-RELATED"/>
    <property type="match status" value="1"/>
</dbReference>
<gene>
    <name evidence="2" type="ORF">SAMN02910314_00126</name>
</gene>
<dbReference type="Gene3D" id="3.40.50.300">
    <property type="entry name" value="P-loop containing nucleotide triphosphate hydrolases"/>
    <property type="match status" value="1"/>
</dbReference>
<evidence type="ECO:0000313" key="3">
    <source>
        <dbReference type="Proteomes" id="UP000182975"/>
    </source>
</evidence>
<dbReference type="PANTHER" id="PTHR13748:SF62">
    <property type="entry name" value="COBW DOMAIN-CONTAINING PROTEIN"/>
    <property type="match status" value="1"/>
</dbReference>
<dbReference type="AlphaFoldDB" id="A0A172S086"/>
<dbReference type="InterPro" id="IPR003495">
    <property type="entry name" value="CobW/HypB/UreG_nucleotide-bd"/>
</dbReference>
<dbReference type="STRING" id="79604.AAY81_09650"/>
<dbReference type="EMBL" id="FOEC01000001">
    <property type="protein sequence ID" value="SEO40006.1"/>
    <property type="molecule type" value="Genomic_DNA"/>
</dbReference>
<evidence type="ECO:0000313" key="2">
    <source>
        <dbReference type="EMBL" id="SEO40006.1"/>
    </source>
</evidence>
<evidence type="ECO:0000259" key="1">
    <source>
        <dbReference type="Pfam" id="PF02492"/>
    </source>
</evidence>
<keyword evidence="3" id="KW-1185">Reference proteome</keyword>
<dbReference type="Pfam" id="PF02492">
    <property type="entry name" value="cobW"/>
    <property type="match status" value="1"/>
</dbReference>
<dbReference type="InterPro" id="IPR027417">
    <property type="entry name" value="P-loop_NTPase"/>
</dbReference>
<accession>A0A172S086</accession>
<dbReference type="InterPro" id="IPR051316">
    <property type="entry name" value="Zinc-reg_GTPase_activator"/>
</dbReference>
<dbReference type="RefSeq" id="WP_066664483.1">
    <property type="nucleotide sequence ID" value="NZ_FOEC01000001.1"/>
</dbReference>
<dbReference type="GO" id="GO:0005737">
    <property type="term" value="C:cytoplasm"/>
    <property type="evidence" value="ECO:0007669"/>
    <property type="project" value="TreeGrafter"/>
</dbReference>
<dbReference type="SUPFAM" id="SSF52540">
    <property type="entry name" value="P-loop containing nucleoside triphosphate hydrolases"/>
    <property type="match status" value="1"/>
</dbReference>
<sequence length="379" mass="41992">MSTKYVIVSGFLGSGKTTAMIALARAFNKRLQAQGEPSKAAIIANDLGAKNLVDADYTRTADVPIDEIAGDCICYVTEDLVYRINRHAAAGANIVLSDIPGCGVGALNHVYVTLDNDYPAEYDLLPLTCLVDPIRLRMILPQKEDIHLPEEMRFLLNAQLAEADLIVLNKCDLIDDAEREADLAFIKKAYPNTPVMTISARTGEGIDELADYLLSHEATAQPRDLGTDTEEFDAAESKMCWYNRRFFAEERSGADIDFNQVIEDFMEGIREGLIEARRNVPHLKLFAAGMGDDFVKCSIVDVDNDLEFERKLQHAYSGIAIVVNARAVCESETFGDIVEEAMDAIKAKHNLKCRIIFTECFGFADEGRRNGGRASRYAE</sequence>
<feature type="domain" description="CobW/HypB/UreG nucleotide-binding" evidence="1">
    <location>
        <begin position="6"/>
        <end position="182"/>
    </location>
</feature>
<protein>
    <submittedName>
        <fullName evidence="2">CobW/HypB/UreG, nucleotide-binding domain</fullName>
    </submittedName>
</protein>
<name>A0A172S086_9ACTN</name>
<dbReference type="PATRIC" id="fig|79604.3.peg.1934"/>
<dbReference type="Proteomes" id="UP000182975">
    <property type="component" value="Unassembled WGS sequence"/>
</dbReference>
<proteinExistence type="predicted"/>
<reference evidence="3" key="1">
    <citation type="submission" date="2016-10" db="EMBL/GenBank/DDBJ databases">
        <authorList>
            <person name="Varghese N."/>
        </authorList>
    </citation>
    <scope>NUCLEOTIDE SEQUENCE [LARGE SCALE GENOMIC DNA]</scope>
    <source>
        <strain evidence="3">DSM 21843</strain>
    </source>
</reference>
<organism evidence="2 3">
    <name type="scientific">Denitrobacterium detoxificans</name>
    <dbReference type="NCBI Taxonomy" id="79604"/>
    <lineage>
        <taxon>Bacteria</taxon>
        <taxon>Bacillati</taxon>
        <taxon>Actinomycetota</taxon>
        <taxon>Coriobacteriia</taxon>
        <taxon>Eggerthellales</taxon>
        <taxon>Eggerthellaceae</taxon>
        <taxon>Denitrobacterium</taxon>
    </lineage>
</organism>
<dbReference type="KEGG" id="ddt:AAY81_09650"/>